<keyword evidence="4" id="KW-1185">Reference proteome</keyword>
<accession>A0A4U0PZJ3</accession>
<feature type="binding site" evidence="1">
    <location>
        <position position="93"/>
    </location>
    <ligand>
        <name>Mg(2+)</name>
        <dbReference type="ChEBI" id="CHEBI:18420"/>
        <label>1</label>
    </ligand>
</feature>
<dbReference type="HAMAP" id="MF_02095">
    <property type="entry name" value="CysQ"/>
    <property type="match status" value="1"/>
</dbReference>
<dbReference type="EC" id="3.1.3.7" evidence="1"/>
<feature type="binding site" evidence="1">
    <location>
        <position position="214"/>
    </location>
    <ligand>
        <name>substrate</name>
    </ligand>
</feature>
<sequence>MPDIALDHFRLEAELTRIARQAGAAILDIYARADFGVEAKGDGSPLTLADLAANGVILAELAACFPWPVISEETLVDYAVRRDWETFWLVDPLDGTRDFLDRNDEFTVNIGLIHQGVAVAGVVYAPALDELYFGVSGQGAWMARGGVRTTLPGCWASAHALACSRHHDVPQTAAFARLNGVTRSVPIGSALKFGRLAAGEIDLYPRFTGSSEWDVAAGDAVLRAAGCPLRALPDLTPMRYNTPSQRNPHFIAAAPHVPLDQLSYPT</sequence>
<feature type="binding site" evidence="2">
    <location>
        <position position="72"/>
    </location>
    <ligand>
        <name>Mg(2+)</name>
        <dbReference type="ChEBI" id="CHEBI:18420"/>
        <label>1</label>
        <note>catalytic</note>
    </ligand>
</feature>
<dbReference type="GO" id="GO:0000103">
    <property type="term" value="P:sulfate assimilation"/>
    <property type="evidence" value="ECO:0007669"/>
    <property type="project" value="TreeGrafter"/>
</dbReference>
<dbReference type="GO" id="GO:0008441">
    <property type="term" value="F:3'(2'),5'-bisphosphate nucleotidase activity"/>
    <property type="evidence" value="ECO:0007669"/>
    <property type="project" value="UniProtKB-UniRule"/>
</dbReference>
<reference evidence="3 4" key="1">
    <citation type="submission" date="2019-04" db="EMBL/GenBank/DDBJ databases">
        <title>Chitiniphilus eburnea sp. nov., a novel chitinolytic bacterium isolated from aquaculture sludge.</title>
        <authorList>
            <person name="Sheng M."/>
        </authorList>
    </citation>
    <scope>NUCLEOTIDE SEQUENCE [LARGE SCALE GENOMIC DNA]</scope>
    <source>
        <strain evidence="3 4">HX-2-15</strain>
    </source>
</reference>
<dbReference type="RefSeq" id="WP_136773039.1">
    <property type="nucleotide sequence ID" value="NZ_CP156074.1"/>
</dbReference>
<dbReference type="Gene3D" id="3.40.190.80">
    <property type="match status" value="1"/>
</dbReference>
<dbReference type="EMBL" id="SUMF01000007">
    <property type="protein sequence ID" value="TJZ74047.1"/>
    <property type="molecule type" value="Genomic_DNA"/>
</dbReference>
<dbReference type="PRINTS" id="PR00377">
    <property type="entry name" value="IMPHPHTASES"/>
</dbReference>
<gene>
    <name evidence="1" type="primary">cysQ</name>
    <name evidence="3" type="ORF">FAZ21_08815</name>
</gene>
<feature type="binding site" evidence="2">
    <location>
        <position position="214"/>
    </location>
    <ligand>
        <name>Mg(2+)</name>
        <dbReference type="ChEBI" id="CHEBI:18420"/>
        <label>1</label>
        <note>catalytic</note>
    </ligand>
</feature>
<organism evidence="3 4">
    <name type="scientific">Chitiniphilus eburneus</name>
    <dbReference type="NCBI Taxonomy" id="2571148"/>
    <lineage>
        <taxon>Bacteria</taxon>
        <taxon>Pseudomonadati</taxon>
        <taxon>Pseudomonadota</taxon>
        <taxon>Betaproteobacteria</taxon>
        <taxon>Neisseriales</taxon>
        <taxon>Chitinibacteraceae</taxon>
        <taxon>Chitiniphilus</taxon>
    </lineage>
</organism>
<feature type="binding site" evidence="1">
    <location>
        <position position="91"/>
    </location>
    <ligand>
        <name>Mg(2+)</name>
        <dbReference type="ChEBI" id="CHEBI:18420"/>
        <label>2</label>
    </ligand>
</feature>
<feature type="binding site" evidence="1">
    <location>
        <position position="214"/>
    </location>
    <ligand>
        <name>Mg(2+)</name>
        <dbReference type="ChEBI" id="CHEBI:18420"/>
        <label>2</label>
    </ligand>
</feature>
<feature type="binding site" evidence="1">
    <location>
        <position position="91"/>
    </location>
    <ligand>
        <name>Mg(2+)</name>
        <dbReference type="ChEBI" id="CHEBI:18420"/>
        <label>1</label>
    </ligand>
</feature>
<keyword evidence="1" id="KW-0997">Cell inner membrane</keyword>
<feature type="binding site" evidence="1">
    <location>
        <position position="72"/>
    </location>
    <ligand>
        <name>Mg(2+)</name>
        <dbReference type="ChEBI" id="CHEBI:18420"/>
        <label>1</label>
    </ligand>
</feature>
<dbReference type="Gene3D" id="3.30.540.10">
    <property type="entry name" value="Fructose-1,6-Bisphosphatase, subunit A, domain 1"/>
    <property type="match status" value="1"/>
</dbReference>
<evidence type="ECO:0000313" key="4">
    <source>
        <dbReference type="Proteomes" id="UP000310016"/>
    </source>
</evidence>
<protein>
    <recommendedName>
        <fullName evidence="1">3'(2'),5'-bisphosphate nucleotidase CysQ</fullName>
        <ecNumber evidence="1">3.1.3.7</ecNumber>
    </recommendedName>
    <alternativeName>
        <fullName evidence="1">3'(2'),5-bisphosphonucleoside 3'(2')-phosphohydrolase</fullName>
    </alternativeName>
    <alternativeName>
        <fullName evidence="1">3'-phosphoadenosine 5'-phosphate phosphatase</fullName>
        <shortName evidence="1">PAP phosphatase</shortName>
    </alternativeName>
</protein>
<dbReference type="GO" id="GO:0000287">
    <property type="term" value="F:magnesium ion binding"/>
    <property type="evidence" value="ECO:0007669"/>
    <property type="project" value="UniProtKB-UniRule"/>
</dbReference>
<dbReference type="Pfam" id="PF00459">
    <property type="entry name" value="Inositol_P"/>
    <property type="match status" value="1"/>
</dbReference>
<feature type="binding site" evidence="2">
    <location>
        <position position="93"/>
    </location>
    <ligand>
        <name>Mg(2+)</name>
        <dbReference type="ChEBI" id="CHEBI:18420"/>
        <label>2</label>
    </ligand>
</feature>
<dbReference type="InterPro" id="IPR006240">
    <property type="entry name" value="CysQ"/>
</dbReference>
<feature type="binding site" evidence="1">
    <location>
        <begin position="93"/>
        <end position="96"/>
    </location>
    <ligand>
        <name>substrate</name>
    </ligand>
</feature>
<comment type="cofactor">
    <cofactor evidence="1 2">
        <name>Mg(2+)</name>
        <dbReference type="ChEBI" id="CHEBI:18420"/>
    </cofactor>
</comment>
<evidence type="ECO:0000313" key="3">
    <source>
        <dbReference type="EMBL" id="TJZ74047.1"/>
    </source>
</evidence>
<comment type="function">
    <text evidence="1">Converts adenosine-3',5'-bisphosphate (PAP) to AMP.</text>
</comment>
<dbReference type="PANTHER" id="PTHR43028">
    <property type="entry name" value="3'(2'),5'-BISPHOSPHATE NUCLEOTIDASE 1"/>
    <property type="match status" value="1"/>
</dbReference>
<comment type="similarity">
    <text evidence="1">Belongs to the inositol monophosphatase superfamily. CysQ family.</text>
</comment>
<dbReference type="CDD" id="cd01638">
    <property type="entry name" value="CysQ"/>
    <property type="match status" value="1"/>
</dbReference>
<keyword evidence="1" id="KW-1003">Cell membrane</keyword>
<dbReference type="GO" id="GO:0050427">
    <property type="term" value="P:3'-phosphoadenosine 5'-phosphosulfate metabolic process"/>
    <property type="evidence" value="ECO:0007669"/>
    <property type="project" value="TreeGrafter"/>
</dbReference>
<dbReference type="InterPro" id="IPR000760">
    <property type="entry name" value="Inositol_monophosphatase-like"/>
</dbReference>
<evidence type="ECO:0000256" key="2">
    <source>
        <dbReference type="PIRSR" id="PIRSR600760-2"/>
    </source>
</evidence>
<comment type="caution">
    <text evidence="3">The sequence shown here is derived from an EMBL/GenBank/DDBJ whole genome shotgun (WGS) entry which is preliminary data.</text>
</comment>
<dbReference type="SUPFAM" id="SSF56655">
    <property type="entry name" value="Carbohydrate phosphatase"/>
    <property type="match status" value="1"/>
</dbReference>
<feature type="binding site" evidence="1">
    <location>
        <position position="72"/>
    </location>
    <ligand>
        <name>substrate</name>
    </ligand>
</feature>
<dbReference type="GO" id="GO:0005886">
    <property type="term" value="C:plasma membrane"/>
    <property type="evidence" value="ECO:0007669"/>
    <property type="project" value="UniProtKB-SubCell"/>
</dbReference>
<dbReference type="OrthoDB" id="9785695at2"/>
<name>A0A4U0PZJ3_9NEIS</name>
<feature type="binding site" evidence="2">
    <location>
        <position position="91"/>
    </location>
    <ligand>
        <name>Mg(2+)</name>
        <dbReference type="ChEBI" id="CHEBI:18420"/>
        <label>1</label>
        <note>catalytic</note>
    </ligand>
</feature>
<keyword evidence="1" id="KW-0378">Hydrolase</keyword>
<proteinExistence type="inferred from homology"/>
<feature type="binding site" evidence="1">
    <location>
        <position position="94"/>
    </location>
    <ligand>
        <name>Mg(2+)</name>
        <dbReference type="ChEBI" id="CHEBI:18420"/>
        <label>2</label>
    </ligand>
</feature>
<dbReference type="InterPro" id="IPR050725">
    <property type="entry name" value="CysQ/Inositol_MonoPase"/>
</dbReference>
<keyword evidence="1" id="KW-0472">Membrane</keyword>
<dbReference type="PANTHER" id="PTHR43028:SF5">
    <property type="entry name" value="3'(2'),5'-BISPHOSPHATE NUCLEOTIDASE 1"/>
    <property type="match status" value="1"/>
</dbReference>
<feature type="binding site" evidence="2">
    <location>
        <position position="94"/>
    </location>
    <ligand>
        <name>Mg(2+)</name>
        <dbReference type="ChEBI" id="CHEBI:18420"/>
        <label>1</label>
        <note>catalytic</note>
    </ligand>
</feature>
<comment type="subcellular location">
    <subcellularLocation>
        <location evidence="1">Cell inner membrane</location>
        <topology evidence="1">Peripheral membrane protein</topology>
        <orientation evidence="1">Cytoplasmic side</orientation>
    </subcellularLocation>
</comment>
<keyword evidence="1 2" id="KW-0460">Magnesium</keyword>
<keyword evidence="1 2" id="KW-0479">Metal-binding</keyword>
<dbReference type="Proteomes" id="UP000310016">
    <property type="component" value="Unassembled WGS sequence"/>
</dbReference>
<comment type="catalytic activity">
    <reaction evidence="1">
        <text>adenosine 3',5'-bisphosphate + H2O = AMP + phosphate</text>
        <dbReference type="Rhea" id="RHEA:10040"/>
        <dbReference type="ChEBI" id="CHEBI:15377"/>
        <dbReference type="ChEBI" id="CHEBI:43474"/>
        <dbReference type="ChEBI" id="CHEBI:58343"/>
        <dbReference type="ChEBI" id="CHEBI:456215"/>
        <dbReference type="EC" id="3.1.3.7"/>
    </reaction>
</comment>
<evidence type="ECO:0000256" key="1">
    <source>
        <dbReference type="HAMAP-Rule" id="MF_02095"/>
    </source>
</evidence>
<dbReference type="AlphaFoldDB" id="A0A4U0PZJ3"/>